<feature type="domain" description="Glycoside hydrolase family 29 N-terminal" evidence="8">
    <location>
        <begin position="15"/>
        <end position="337"/>
    </location>
</feature>
<evidence type="ECO:0000259" key="8">
    <source>
        <dbReference type="Pfam" id="PF01120"/>
    </source>
</evidence>
<dbReference type="GO" id="GO:0006004">
    <property type="term" value="P:fucose metabolic process"/>
    <property type="evidence" value="ECO:0007669"/>
    <property type="project" value="InterPro"/>
</dbReference>
<keyword evidence="6 9" id="KW-0326">Glycosidase</keyword>
<dbReference type="EMBL" id="JACHCA010000001">
    <property type="protein sequence ID" value="MBB6126165.1"/>
    <property type="molecule type" value="Genomic_DNA"/>
</dbReference>
<dbReference type="PANTHER" id="PTHR10030:SF37">
    <property type="entry name" value="ALPHA-L-FUCOSIDASE-RELATED"/>
    <property type="match status" value="1"/>
</dbReference>
<dbReference type="SUPFAM" id="SSF51445">
    <property type="entry name" value="(Trans)glycosidases"/>
    <property type="match status" value="1"/>
</dbReference>
<dbReference type="InterPro" id="IPR000933">
    <property type="entry name" value="Glyco_hydro_29"/>
</dbReference>
<dbReference type="InterPro" id="IPR057739">
    <property type="entry name" value="Glyco_hydro_29_N"/>
</dbReference>
<evidence type="ECO:0000256" key="4">
    <source>
        <dbReference type="ARBA" id="ARBA00022729"/>
    </source>
</evidence>
<comment type="function">
    <text evidence="1">Alpha-L-fucosidase is responsible for hydrolyzing the alpha-1,6-linked fucose joined to the reducing-end N-acetylglucosamine of the carbohydrate moieties of glycoproteins.</text>
</comment>
<dbReference type="GO" id="GO:0016139">
    <property type="term" value="P:glycoside catabolic process"/>
    <property type="evidence" value="ECO:0007669"/>
    <property type="project" value="TreeGrafter"/>
</dbReference>
<dbReference type="PANTHER" id="PTHR10030">
    <property type="entry name" value="ALPHA-L-FUCOSIDASE"/>
    <property type="match status" value="1"/>
</dbReference>
<dbReference type="InterPro" id="IPR016286">
    <property type="entry name" value="FUC_metazoa-typ"/>
</dbReference>
<evidence type="ECO:0000256" key="6">
    <source>
        <dbReference type="ARBA" id="ARBA00023295"/>
    </source>
</evidence>
<comment type="similarity">
    <text evidence="2">Belongs to the glycosyl hydrolase 29 family.</text>
</comment>
<name>A0A841JCG5_9SPHI</name>
<dbReference type="Pfam" id="PF01120">
    <property type="entry name" value="Alpha_L_fucos"/>
    <property type="match status" value="1"/>
</dbReference>
<dbReference type="SMART" id="SM00812">
    <property type="entry name" value="Alpha_L_fucos"/>
    <property type="match status" value="1"/>
</dbReference>
<feature type="signal peptide" evidence="7">
    <location>
        <begin position="1"/>
        <end position="20"/>
    </location>
</feature>
<evidence type="ECO:0000256" key="2">
    <source>
        <dbReference type="ARBA" id="ARBA00007951"/>
    </source>
</evidence>
<dbReference type="InterPro" id="IPR017853">
    <property type="entry name" value="GH"/>
</dbReference>
<evidence type="ECO:0000256" key="7">
    <source>
        <dbReference type="SAM" id="SignalP"/>
    </source>
</evidence>
<dbReference type="Proteomes" id="UP000548326">
    <property type="component" value="Unassembled WGS sequence"/>
</dbReference>
<keyword evidence="4 7" id="KW-0732">Signal</keyword>
<dbReference type="RefSeq" id="WP_183585132.1">
    <property type="nucleotide sequence ID" value="NZ_JACHCA010000001.1"/>
</dbReference>
<sequence length="345" mass="40555">MKKNIAAFSIMFIFSAAVFAQSPYIPSKRNLANRQWFNSAKLGLFIHYGIYSQLDDVDEAWAMRKYTIPQYEKNANQFDPKDFNAKDWVATAKQLGFKYITITTKHHDGFCLFDSKYTDWTIMHYGKRHIDIIKALADECHKQGVKLWLYYSLLDWHHPDFVFRKNEGGTYIHQLSNPNRDEQKYFQYIQNQLTELLTNYGTVAGIWFDGYWSKDISRYPFQEIYGLIHKLQPACMIINNHDMFYIPGEDAMVYALYDPFPQVAYDSDPRLKQIPLQAMDMSSSKWGYYSKQIYKPVDTLIYNMKKVANKRASFVLNTGPLPSGKLDSHFIDTMKVVNERMDIRK</sequence>
<evidence type="ECO:0000256" key="1">
    <source>
        <dbReference type="ARBA" id="ARBA00004071"/>
    </source>
</evidence>
<dbReference type="GO" id="GO:0004560">
    <property type="term" value="F:alpha-L-fucosidase activity"/>
    <property type="evidence" value="ECO:0007669"/>
    <property type="project" value="UniProtKB-EC"/>
</dbReference>
<dbReference type="GO" id="GO:0005764">
    <property type="term" value="C:lysosome"/>
    <property type="evidence" value="ECO:0007669"/>
    <property type="project" value="TreeGrafter"/>
</dbReference>
<evidence type="ECO:0000256" key="3">
    <source>
        <dbReference type="ARBA" id="ARBA00012662"/>
    </source>
</evidence>
<comment type="caution">
    <text evidence="9">The sequence shown here is derived from an EMBL/GenBank/DDBJ whole genome shotgun (WGS) entry which is preliminary data.</text>
</comment>
<gene>
    <name evidence="9" type="ORF">HDF22_000266</name>
</gene>
<organism evidence="9 10">
    <name type="scientific">Mucilaginibacter lappiensis</name>
    <dbReference type="NCBI Taxonomy" id="354630"/>
    <lineage>
        <taxon>Bacteria</taxon>
        <taxon>Pseudomonadati</taxon>
        <taxon>Bacteroidota</taxon>
        <taxon>Sphingobacteriia</taxon>
        <taxon>Sphingobacteriales</taxon>
        <taxon>Sphingobacteriaceae</taxon>
        <taxon>Mucilaginibacter</taxon>
    </lineage>
</organism>
<dbReference type="AlphaFoldDB" id="A0A841JCG5"/>
<keyword evidence="5 9" id="KW-0378">Hydrolase</keyword>
<dbReference type="Gene3D" id="3.20.20.80">
    <property type="entry name" value="Glycosidases"/>
    <property type="match status" value="1"/>
</dbReference>
<proteinExistence type="inferred from homology"/>
<protein>
    <recommendedName>
        <fullName evidence="3">alpha-L-fucosidase</fullName>
        <ecNumber evidence="3">3.2.1.51</ecNumber>
    </recommendedName>
</protein>
<evidence type="ECO:0000313" key="10">
    <source>
        <dbReference type="Proteomes" id="UP000548326"/>
    </source>
</evidence>
<feature type="chain" id="PRO_5032452852" description="alpha-L-fucosidase" evidence="7">
    <location>
        <begin position="21"/>
        <end position="345"/>
    </location>
</feature>
<reference evidence="9 10" key="1">
    <citation type="submission" date="2020-08" db="EMBL/GenBank/DDBJ databases">
        <title>Genomic Encyclopedia of Type Strains, Phase IV (KMG-V): Genome sequencing to study the core and pangenomes of soil and plant-associated prokaryotes.</title>
        <authorList>
            <person name="Whitman W."/>
        </authorList>
    </citation>
    <scope>NUCLEOTIDE SEQUENCE [LARGE SCALE GENOMIC DNA]</scope>
    <source>
        <strain evidence="9 10">MP601</strain>
    </source>
</reference>
<dbReference type="PRINTS" id="PR00741">
    <property type="entry name" value="GLHYDRLASE29"/>
</dbReference>
<evidence type="ECO:0000256" key="5">
    <source>
        <dbReference type="ARBA" id="ARBA00022801"/>
    </source>
</evidence>
<evidence type="ECO:0000313" key="9">
    <source>
        <dbReference type="EMBL" id="MBB6126165.1"/>
    </source>
</evidence>
<dbReference type="PIRSF" id="PIRSF001092">
    <property type="entry name" value="Alpha-L-fucosidase"/>
    <property type="match status" value="1"/>
</dbReference>
<accession>A0A841JCG5</accession>
<dbReference type="EC" id="3.2.1.51" evidence="3"/>